<dbReference type="InterPro" id="IPR011701">
    <property type="entry name" value="MFS"/>
</dbReference>
<dbReference type="HOGENOM" id="CLU_008455_13_3_1"/>
<feature type="transmembrane region" description="Helical" evidence="6">
    <location>
        <begin position="501"/>
        <end position="519"/>
    </location>
</feature>
<feature type="transmembrane region" description="Helical" evidence="6">
    <location>
        <begin position="469"/>
        <end position="489"/>
    </location>
</feature>
<feature type="compositionally biased region" description="Polar residues" evidence="5">
    <location>
        <begin position="245"/>
        <end position="257"/>
    </location>
</feature>
<accession>A0A074WZJ0</accession>
<reference evidence="7 8" key="1">
    <citation type="journal article" date="2014" name="BMC Genomics">
        <title>Genome sequencing of four Aureobasidium pullulans varieties: biotechnological potential, stress tolerance, and description of new species.</title>
        <authorList>
            <person name="Gostin Ar C."/>
            <person name="Ohm R.A."/>
            <person name="Kogej T."/>
            <person name="Sonjak S."/>
            <person name="Turk M."/>
            <person name="Zajc J."/>
            <person name="Zalar P."/>
            <person name="Grube M."/>
            <person name="Sun H."/>
            <person name="Han J."/>
            <person name="Sharma A."/>
            <person name="Chiniquy J."/>
            <person name="Ngan C.Y."/>
            <person name="Lipzen A."/>
            <person name="Barry K."/>
            <person name="Grigoriev I.V."/>
            <person name="Gunde-Cimerman N."/>
        </authorList>
    </citation>
    <scope>NUCLEOTIDE SEQUENCE [LARGE SCALE GENOMIC DNA]</scope>
    <source>
        <strain evidence="7 8">CBS 147.97</strain>
    </source>
</reference>
<feature type="transmembrane region" description="Helical" evidence="6">
    <location>
        <begin position="102"/>
        <end position="119"/>
    </location>
</feature>
<evidence type="ECO:0000256" key="4">
    <source>
        <dbReference type="ARBA" id="ARBA00023136"/>
    </source>
</evidence>
<keyword evidence="3 6" id="KW-1133">Transmembrane helix</keyword>
<feature type="region of interest" description="Disordered" evidence="5">
    <location>
        <begin position="245"/>
        <end position="268"/>
    </location>
</feature>
<dbReference type="EMBL" id="KL584705">
    <property type="protein sequence ID" value="KEQ75192.1"/>
    <property type="molecule type" value="Genomic_DNA"/>
</dbReference>
<dbReference type="SUPFAM" id="SSF103473">
    <property type="entry name" value="MFS general substrate transporter"/>
    <property type="match status" value="1"/>
</dbReference>
<dbReference type="AlphaFoldDB" id="A0A074WZJ0"/>
<dbReference type="PANTHER" id="PTHR23502">
    <property type="entry name" value="MAJOR FACILITATOR SUPERFAMILY"/>
    <property type="match status" value="1"/>
</dbReference>
<name>A0A074WZJ0_9PEZI</name>
<dbReference type="GeneID" id="25416463"/>
<feature type="transmembrane region" description="Helical" evidence="6">
    <location>
        <begin position="431"/>
        <end position="457"/>
    </location>
</feature>
<evidence type="ECO:0000256" key="5">
    <source>
        <dbReference type="SAM" id="MobiDB-lite"/>
    </source>
</evidence>
<evidence type="ECO:0000313" key="7">
    <source>
        <dbReference type="EMBL" id="KEQ75192.1"/>
    </source>
</evidence>
<feature type="transmembrane region" description="Helical" evidence="6">
    <location>
        <begin position="61"/>
        <end position="82"/>
    </location>
</feature>
<dbReference type="Pfam" id="PF07690">
    <property type="entry name" value="MFS_1"/>
    <property type="match status" value="1"/>
</dbReference>
<proteinExistence type="predicted"/>
<dbReference type="STRING" id="1043004.A0A074WZJ0"/>
<dbReference type="InterPro" id="IPR036259">
    <property type="entry name" value="MFS_trans_sf"/>
</dbReference>
<comment type="subcellular location">
    <subcellularLocation>
        <location evidence="1">Membrane</location>
        <topology evidence="1">Multi-pass membrane protein</topology>
    </subcellularLocation>
</comment>
<feature type="transmembrane region" description="Helical" evidence="6">
    <location>
        <begin position="365"/>
        <end position="385"/>
    </location>
</feature>
<organism evidence="7 8">
    <name type="scientific">Aureobasidium namibiae CBS 147.97</name>
    <dbReference type="NCBI Taxonomy" id="1043004"/>
    <lineage>
        <taxon>Eukaryota</taxon>
        <taxon>Fungi</taxon>
        <taxon>Dikarya</taxon>
        <taxon>Ascomycota</taxon>
        <taxon>Pezizomycotina</taxon>
        <taxon>Dothideomycetes</taxon>
        <taxon>Dothideomycetidae</taxon>
        <taxon>Dothideales</taxon>
        <taxon>Saccotheciaceae</taxon>
        <taxon>Aureobasidium</taxon>
    </lineage>
</organism>
<feature type="transmembrane region" description="Helical" evidence="6">
    <location>
        <begin position="212"/>
        <end position="233"/>
    </location>
</feature>
<dbReference type="Proteomes" id="UP000027730">
    <property type="component" value="Unassembled WGS sequence"/>
</dbReference>
<keyword evidence="8" id="KW-1185">Reference proteome</keyword>
<keyword evidence="4 6" id="KW-0472">Membrane</keyword>
<keyword evidence="2 6" id="KW-0812">Transmembrane</keyword>
<evidence type="ECO:0000256" key="1">
    <source>
        <dbReference type="ARBA" id="ARBA00004141"/>
    </source>
</evidence>
<feature type="transmembrane region" description="Helical" evidence="6">
    <location>
        <begin position="406"/>
        <end position="425"/>
    </location>
</feature>
<gene>
    <name evidence="7" type="ORF">M436DRAFT_79611</name>
</gene>
<sequence>MSTLEHQSPHFAVPGTVQLVDIDHTLNVRHAGNGDVVLVPAPSDDPEDPLNWSPRRKLRSIACVMAYTWFKGLSSATVYAVAVPLSKETGIPVKTLNQGTGYMFLLLGWGLLFWQPFALRYGKRITYLLSILGTIATGVWAPHIRSEGEWLARCVIQGFFGAPIEGLPEISVTDIYFTHQRGFYMALYSLAIAGASYFGPVVSGFISQYAGYVWVFYIPAMFLAVVFIVLFFVMEETNYVRVYSDTTSPGDSESISLAETPDAPTGKQGGIPRVVPATRVLSSNVGQIHRPEKSYWQRMSLWTPTPGPSILASAIRSLRFLGWPVIFYSGFSYGSYLVWSNMLNGTISLILTKPPYNFSTSQVGLSYLSGCLGVLLGGLAFGKISDWLALKLARRNNGIMEPEHRLWPFCVTMVLVPASLILWGVGAAHHIHWFGLIVAFGLVAFGVALSVSISVNYMVDSYHDISGDAITTIMLVRNTMSFAMGYGVTPWVEGLGTQNCFLSAAGVSVAASGVAFVFLKWGKKFRERSANSYYNLVDKRAG</sequence>
<dbReference type="GO" id="GO:0022857">
    <property type="term" value="F:transmembrane transporter activity"/>
    <property type="evidence" value="ECO:0007669"/>
    <property type="project" value="InterPro"/>
</dbReference>
<evidence type="ECO:0000256" key="3">
    <source>
        <dbReference type="ARBA" id="ARBA00022989"/>
    </source>
</evidence>
<evidence type="ECO:0000313" key="8">
    <source>
        <dbReference type="Proteomes" id="UP000027730"/>
    </source>
</evidence>
<feature type="transmembrane region" description="Helical" evidence="6">
    <location>
        <begin position="182"/>
        <end position="206"/>
    </location>
</feature>
<dbReference type="OrthoDB" id="5215911at2759"/>
<dbReference type="Gene3D" id="1.20.1250.20">
    <property type="entry name" value="MFS general substrate transporter like domains"/>
    <property type="match status" value="1"/>
</dbReference>
<evidence type="ECO:0000256" key="2">
    <source>
        <dbReference type="ARBA" id="ARBA00022692"/>
    </source>
</evidence>
<dbReference type="PANTHER" id="PTHR23502:SF30">
    <property type="entry name" value="TRANSPORTER, PUTATIVE (AFU_ORTHOLOGUE AFUA_8G04702)-RELATED"/>
    <property type="match status" value="1"/>
</dbReference>
<feature type="transmembrane region" description="Helical" evidence="6">
    <location>
        <begin position="320"/>
        <end position="339"/>
    </location>
</feature>
<dbReference type="GO" id="GO:0005886">
    <property type="term" value="C:plasma membrane"/>
    <property type="evidence" value="ECO:0007669"/>
    <property type="project" value="TreeGrafter"/>
</dbReference>
<dbReference type="RefSeq" id="XP_013429818.1">
    <property type="nucleotide sequence ID" value="XM_013574364.1"/>
</dbReference>
<evidence type="ECO:0000256" key="6">
    <source>
        <dbReference type="SAM" id="Phobius"/>
    </source>
</evidence>
<protein>
    <submittedName>
        <fullName evidence="7">MFS general substrate transporter</fullName>
    </submittedName>
</protein>